<dbReference type="Proteomes" id="UP001162164">
    <property type="component" value="Unassembled WGS sequence"/>
</dbReference>
<protein>
    <submittedName>
        <fullName evidence="4">Uncharacterized protein</fullName>
    </submittedName>
</protein>
<reference evidence="4" key="1">
    <citation type="journal article" date="2023" name="Insect Mol. Biol.">
        <title>Genome sequencing provides insights into the evolution of gene families encoding plant cell wall-degrading enzymes in longhorned beetles.</title>
        <authorList>
            <person name="Shin N.R."/>
            <person name="Okamura Y."/>
            <person name="Kirsch R."/>
            <person name="Pauchet Y."/>
        </authorList>
    </citation>
    <scope>NUCLEOTIDE SEQUENCE</scope>
    <source>
        <strain evidence="4">MMC_N1</strain>
    </source>
</reference>
<accession>A0ABQ9JM81</accession>
<keyword evidence="3" id="KW-0067">ATP-binding</keyword>
<dbReference type="PANTHER" id="PTHR45870">
    <property type="entry name" value="TUBULIN MONOGLYCYLASE TTLL3"/>
    <property type="match status" value="1"/>
</dbReference>
<name>A0ABQ9JM81_9CUCU</name>
<evidence type="ECO:0000313" key="4">
    <source>
        <dbReference type="EMBL" id="KAJ8979032.1"/>
    </source>
</evidence>
<keyword evidence="1" id="KW-0436">Ligase</keyword>
<keyword evidence="5" id="KW-1185">Reference proteome</keyword>
<dbReference type="InterPro" id="IPR051437">
    <property type="entry name" value="TTLL_monoglycylase"/>
</dbReference>
<sequence length="222" mass="25804">MTLKKFQHYTIQELLDLMRNKDLAEVCKRLIKSKLLGNHQVDVYWSFDFDGFKECPDKIKMTKMNKIRRDGYSYTSKKGLCEASKKSWFHIPGLACMNHPRTYSLIRNGDTSDFIKDFSLTAAMSLLKWIMKNSISHESKIISPSGKIAISVFNFAINECYKFIKKSRKEERVVDKQFYNIPHTFVLKLVTILLYKGCSQMVAISYAIYGRSFGSFWVIPDS</sequence>
<evidence type="ECO:0000256" key="2">
    <source>
        <dbReference type="ARBA" id="ARBA00022741"/>
    </source>
</evidence>
<gene>
    <name evidence="4" type="ORF">NQ317_003135</name>
</gene>
<evidence type="ECO:0000256" key="1">
    <source>
        <dbReference type="ARBA" id="ARBA00022598"/>
    </source>
</evidence>
<organism evidence="4 5">
    <name type="scientific">Molorchus minor</name>
    <dbReference type="NCBI Taxonomy" id="1323400"/>
    <lineage>
        <taxon>Eukaryota</taxon>
        <taxon>Metazoa</taxon>
        <taxon>Ecdysozoa</taxon>
        <taxon>Arthropoda</taxon>
        <taxon>Hexapoda</taxon>
        <taxon>Insecta</taxon>
        <taxon>Pterygota</taxon>
        <taxon>Neoptera</taxon>
        <taxon>Endopterygota</taxon>
        <taxon>Coleoptera</taxon>
        <taxon>Polyphaga</taxon>
        <taxon>Cucujiformia</taxon>
        <taxon>Chrysomeloidea</taxon>
        <taxon>Cerambycidae</taxon>
        <taxon>Lamiinae</taxon>
        <taxon>Monochamini</taxon>
        <taxon>Molorchus</taxon>
    </lineage>
</organism>
<evidence type="ECO:0000313" key="5">
    <source>
        <dbReference type="Proteomes" id="UP001162164"/>
    </source>
</evidence>
<dbReference type="PANTHER" id="PTHR45870:SF2">
    <property type="entry name" value="TUBULIN MONOGLYCYLASE TTLL3"/>
    <property type="match status" value="1"/>
</dbReference>
<comment type="caution">
    <text evidence="4">The sequence shown here is derived from an EMBL/GenBank/DDBJ whole genome shotgun (WGS) entry which is preliminary data.</text>
</comment>
<keyword evidence="2" id="KW-0547">Nucleotide-binding</keyword>
<dbReference type="EMBL" id="JAPWTJ010000381">
    <property type="protein sequence ID" value="KAJ8979032.1"/>
    <property type="molecule type" value="Genomic_DNA"/>
</dbReference>
<proteinExistence type="predicted"/>
<evidence type="ECO:0000256" key="3">
    <source>
        <dbReference type="ARBA" id="ARBA00022840"/>
    </source>
</evidence>